<gene>
    <name evidence="3" type="ORF">UFOPK3733_02471</name>
</gene>
<evidence type="ECO:0000256" key="1">
    <source>
        <dbReference type="ARBA" id="ARBA00023239"/>
    </source>
</evidence>
<accession>A0A6J7KY18</accession>
<reference evidence="3" key="1">
    <citation type="submission" date="2020-05" db="EMBL/GenBank/DDBJ databases">
        <authorList>
            <person name="Chiriac C."/>
            <person name="Salcher M."/>
            <person name="Ghai R."/>
            <person name="Kavagutti S V."/>
        </authorList>
    </citation>
    <scope>NUCLEOTIDE SEQUENCE</scope>
</reference>
<dbReference type="PANTHER" id="PTHR21240:SF28">
    <property type="entry name" value="ISO-OROTATE DECARBOXYLASE (EUROFUNG)"/>
    <property type="match status" value="1"/>
</dbReference>
<dbReference type="AlphaFoldDB" id="A0A6J7KY18"/>
<keyword evidence="1" id="KW-0456">Lyase</keyword>
<dbReference type="EMBL" id="CAFBNC010000236">
    <property type="protein sequence ID" value="CAB4961368.1"/>
    <property type="molecule type" value="Genomic_DNA"/>
</dbReference>
<proteinExistence type="predicted"/>
<dbReference type="GO" id="GO:0016787">
    <property type="term" value="F:hydrolase activity"/>
    <property type="evidence" value="ECO:0007669"/>
    <property type="project" value="InterPro"/>
</dbReference>
<name>A0A6J7KY18_9ZZZZ</name>
<evidence type="ECO:0000313" key="3">
    <source>
        <dbReference type="EMBL" id="CAB4961368.1"/>
    </source>
</evidence>
<dbReference type="Pfam" id="PF04909">
    <property type="entry name" value="Amidohydro_2"/>
    <property type="match status" value="1"/>
</dbReference>
<dbReference type="InterPro" id="IPR006680">
    <property type="entry name" value="Amidohydro-rel"/>
</dbReference>
<dbReference type="Gene3D" id="3.20.20.140">
    <property type="entry name" value="Metal-dependent hydrolases"/>
    <property type="match status" value="1"/>
</dbReference>
<dbReference type="PANTHER" id="PTHR21240">
    <property type="entry name" value="2-AMINO-3-CARBOXYLMUCONATE-6-SEMIALDEHYDE DECARBOXYLASE"/>
    <property type="match status" value="1"/>
</dbReference>
<evidence type="ECO:0000259" key="2">
    <source>
        <dbReference type="Pfam" id="PF04909"/>
    </source>
</evidence>
<protein>
    <submittedName>
        <fullName evidence="3">Unannotated protein</fullName>
    </submittedName>
</protein>
<dbReference type="GO" id="GO:0016831">
    <property type="term" value="F:carboxy-lyase activity"/>
    <property type="evidence" value="ECO:0007669"/>
    <property type="project" value="InterPro"/>
</dbReference>
<dbReference type="SUPFAM" id="SSF51556">
    <property type="entry name" value="Metallo-dependent hydrolases"/>
    <property type="match status" value="1"/>
</dbReference>
<sequence>MIDIHAHVVLESVLGAAGDLGPELDDGDPSTGRPSCFRVGSYNLIGVRYRGSAFMDLNLRIEAMDTAGIDMQVLSPNPLTYFSHVDAEWAERFCRRHNDELAALVARAPDRIKGFAQLPMQDPDRACAELLRSVRELGLVAPYLGTDLGRPLDDPSFDEFWATCVELDVPVFFHPAPDGIDRPRRDERLERFDGDLWLGFLYEESIAVTSLVLGGVLDRHPSLDVCVSHGGGATSWLAERMEHAARTRPWGTDALAEPGAVEQRLRRIWWDAHVGGPRALAALLETFGPERLVAGTNMAGWDQSRDPSWGDPGLASVMDANARRLLRLDRSDRR</sequence>
<dbReference type="GO" id="GO:0005737">
    <property type="term" value="C:cytoplasm"/>
    <property type="evidence" value="ECO:0007669"/>
    <property type="project" value="TreeGrafter"/>
</dbReference>
<dbReference type="InterPro" id="IPR032466">
    <property type="entry name" value="Metal_Hydrolase"/>
</dbReference>
<dbReference type="InterPro" id="IPR032465">
    <property type="entry name" value="ACMSD"/>
</dbReference>
<dbReference type="GO" id="GO:0019748">
    <property type="term" value="P:secondary metabolic process"/>
    <property type="evidence" value="ECO:0007669"/>
    <property type="project" value="TreeGrafter"/>
</dbReference>
<feature type="domain" description="Amidohydrolase-related" evidence="2">
    <location>
        <begin position="2"/>
        <end position="327"/>
    </location>
</feature>
<organism evidence="3">
    <name type="scientific">freshwater metagenome</name>
    <dbReference type="NCBI Taxonomy" id="449393"/>
    <lineage>
        <taxon>unclassified sequences</taxon>
        <taxon>metagenomes</taxon>
        <taxon>ecological metagenomes</taxon>
    </lineage>
</organism>